<keyword evidence="3" id="KW-1185">Reference proteome</keyword>
<dbReference type="Proteomes" id="UP000626844">
    <property type="component" value="Unassembled WGS sequence"/>
</dbReference>
<sequence>MKGARRELKQIVKQVQKKESENRLGVLRLELDYELATLFEAMEEKNNEKVNECKKKLERLRKEWLRLQA</sequence>
<name>A0A926RWL0_9BACI</name>
<reference evidence="2" key="1">
    <citation type="submission" date="2020-09" db="EMBL/GenBank/DDBJ databases">
        <title>A novel bacterium of genus Bacillus, isolated from South China Sea.</title>
        <authorList>
            <person name="Huang H."/>
            <person name="Mo K."/>
            <person name="Hu Y."/>
        </authorList>
    </citation>
    <scope>NUCLEOTIDE SEQUENCE</scope>
    <source>
        <strain evidence="2">IB182487</strain>
    </source>
</reference>
<protein>
    <submittedName>
        <fullName evidence="2">Uncharacterized protein</fullName>
    </submittedName>
</protein>
<feature type="coiled-coil region" evidence="1">
    <location>
        <begin position="1"/>
        <end position="63"/>
    </location>
</feature>
<dbReference type="EMBL" id="JACXAI010000014">
    <property type="protein sequence ID" value="MBD1380913.1"/>
    <property type="molecule type" value="Genomic_DNA"/>
</dbReference>
<organism evidence="2 3">
    <name type="scientific">Metabacillus arenae</name>
    <dbReference type="NCBI Taxonomy" id="2771434"/>
    <lineage>
        <taxon>Bacteria</taxon>
        <taxon>Bacillati</taxon>
        <taxon>Bacillota</taxon>
        <taxon>Bacilli</taxon>
        <taxon>Bacillales</taxon>
        <taxon>Bacillaceae</taxon>
        <taxon>Metabacillus</taxon>
    </lineage>
</organism>
<accession>A0A926RWL0</accession>
<comment type="caution">
    <text evidence="2">The sequence shown here is derived from an EMBL/GenBank/DDBJ whole genome shotgun (WGS) entry which is preliminary data.</text>
</comment>
<proteinExistence type="predicted"/>
<gene>
    <name evidence="2" type="ORF">IC621_11785</name>
</gene>
<evidence type="ECO:0000256" key="1">
    <source>
        <dbReference type="SAM" id="Coils"/>
    </source>
</evidence>
<evidence type="ECO:0000313" key="3">
    <source>
        <dbReference type="Proteomes" id="UP000626844"/>
    </source>
</evidence>
<dbReference type="AlphaFoldDB" id="A0A926RWL0"/>
<keyword evidence="1" id="KW-0175">Coiled coil</keyword>
<evidence type="ECO:0000313" key="2">
    <source>
        <dbReference type="EMBL" id="MBD1380913.1"/>
    </source>
</evidence>